<accession>A0A0F9UL64</accession>
<organism evidence="3">
    <name type="scientific">marine sediment metagenome</name>
    <dbReference type="NCBI Taxonomy" id="412755"/>
    <lineage>
        <taxon>unclassified sequences</taxon>
        <taxon>metagenomes</taxon>
        <taxon>ecological metagenomes</taxon>
    </lineage>
</organism>
<dbReference type="SUPFAM" id="SSF52096">
    <property type="entry name" value="ClpP/crotonase"/>
    <property type="match status" value="1"/>
</dbReference>
<evidence type="ECO:0000313" key="3">
    <source>
        <dbReference type="EMBL" id="KKN54303.1"/>
    </source>
</evidence>
<dbReference type="GO" id="GO:0006508">
    <property type="term" value="P:proteolysis"/>
    <property type="evidence" value="ECO:0007669"/>
    <property type="project" value="InterPro"/>
</dbReference>
<dbReference type="GO" id="GO:0004252">
    <property type="term" value="F:serine-type endopeptidase activity"/>
    <property type="evidence" value="ECO:0007669"/>
    <property type="project" value="InterPro"/>
</dbReference>
<feature type="region of interest" description="Disordered" evidence="2">
    <location>
        <begin position="279"/>
        <end position="298"/>
    </location>
</feature>
<reference evidence="3" key="1">
    <citation type="journal article" date="2015" name="Nature">
        <title>Complex archaea that bridge the gap between prokaryotes and eukaryotes.</title>
        <authorList>
            <person name="Spang A."/>
            <person name="Saw J.H."/>
            <person name="Jorgensen S.L."/>
            <person name="Zaremba-Niedzwiedzka K."/>
            <person name="Martijn J."/>
            <person name="Lind A.E."/>
            <person name="van Eijk R."/>
            <person name="Schleper C."/>
            <person name="Guy L."/>
            <person name="Ettema T.J."/>
        </authorList>
    </citation>
    <scope>NUCLEOTIDE SEQUENCE</scope>
</reference>
<comment type="caution">
    <text evidence="3">The sequence shown here is derived from an EMBL/GenBank/DDBJ whole genome shotgun (WGS) entry which is preliminary data.</text>
</comment>
<name>A0A0F9UL64_9ZZZZ</name>
<evidence type="ECO:0000256" key="2">
    <source>
        <dbReference type="SAM" id="MobiDB-lite"/>
    </source>
</evidence>
<dbReference type="GO" id="GO:0004176">
    <property type="term" value="F:ATP-dependent peptidase activity"/>
    <property type="evidence" value="ECO:0007669"/>
    <property type="project" value="InterPro"/>
</dbReference>
<dbReference type="AlphaFoldDB" id="A0A0F9UL64"/>
<gene>
    <name evidence="3" type="ORF">LCGC14_0593580</name>
</gene>
<sequence length="321" mass="35271">MPKELLLYGQIFDFSAETLITGIEENMGEPIAIRANTPGGDVMAGWGIIAKMQEHGDVTMKIDGSVASMGTFIAIFANKVEALDISKIHLHRAEIALVNDQDDQDFIDSVNADLKRKLEAKIDKAKFKEITGVSINQLFDSEEKITVTLTAKEAKAVGLVDKVITLKPAEAKAFQEKYFKIAASEAKVDEPVTQPVKYKPKSKTMKSETLKAEHLELFEEIYGQGVNAERDRVGSWATFLEVDPKKVIKAISEGSELTATSMAELTLKSVTAKAIKNIEADGAGETETDEKDAKAKTENDKKIEAFEEEVDFKLGLNKKAK</sequence>
<dbReference type="InterPro" id="IPR023562">
    <property type="entry name" value="ClpP/TepA"/>
</dbReference>
<dbReference type="Pfam" id="PF00574">
    <property type="entry name" value="CLP_protease"/>
    <property type="match status" value="1"/>
</dbReference>
<dbReference type="InterPro" id="IPR001907">
    <property type="entry name" value="ClpP"/>
</dbReference>
<proteinExistence type="inferred from homology"/>
<dbReference type="EMBL" id="LAZR01000933">
    <property type="protein sequence ID" value="KKN54303.1"/>
    <property type="molecule type" value="Genomic_DNA"/>
</dbReference>
<comment type="similarity">
    <text evidence="1">Belongs to the peptidase S14 family.</text>
</comment>
<dbReference type="InterPro" id="IPR029045">
    <property type="entry name" value="ClpP/crotonase-like_dom_sf"/>
</dbReference>
<evidence type="ECO:0000256" key="1">
    <source>
        <dbReference type="ARBA" id="ARBA00007039"/>
    </source>
</evidence>
<dbReference type="PRINTS" id="PR00127">
    <property type="entry name" value="CLPPROTEASEP"/>
</dbReference>
<protein>
    <submittedName>
        <fullName evidence="3">Uncharacterized protein</fullName>
    </submittedName>
</protein>
<dbReference type="Gene3D" id="3.90.226.10">
    <property type="entry name" value="2-enoyl-CoA Hydratase, Chain A, domain 1"/>
    <property type="match status" value="1"/>
</dbReference>